<dbReference type="GO" id="GO:0005737">
    <property type="term" value="C:cytoplasm"/>
    <property type="evidence" value="ECO:0007669"/>
    <property type="project" value="UniProtKB-ARBA"/>
</dbReference>
<dbReference type="AlphaFoldDB" id="A0AAD5SZB6"/>
<dbReference type="CDD" id="cd00177">
    <property type="entry name" value="START"/>
    <property type="match status" value="1"/>
</dbReference>
<dbReference type="SUPFAM" id="SSF55961">
    <property type="entry name" value="Bet v1-like"/>
    <property type="match status" value="1"/>
</dbReference>
<accession>A0AAD5SZB6</accession>
<feature type="domain" description="START" evidence="1">
    <location>
        <begin position="53"/>
        <end position="192"/>
    </location>
</feature>
<evidence type="ECO:0000313" key="3">
    <source>
        <dbReference type="Proteomes" id="UP001211907"/>
    </source>
</evidence>
<organism evidence="2 3">
    <name type="scientific">Physocladia obscura</name>
    <dbReference type="NCBI Taxonomy" id="109957"/>
    <lineage>
        <taxon>Eukaryota</taxon>
        <taxon>Fungi</taxon>
        <taxon>Fungi incertae sedis</taxon>
        <taxon>Chytridiomycota</taxon>
        <taxon>Chytridiomycota incertae sedis</taxon>
        <taxon>Chytridiomycetes</taxon>
        <taxon>Chytridiales</taxon>
        <taxon>Chytriomycetaceae</taxon>
        <taxon>Physocladia</taxon>
    </lineage>
</organism>
<dbReference type="EMBL" id="JADGJH010001408">
    <property type="protein sequence ID" value="KAJ3113945.1"/>
    <property type="molecule type" value="Genomic_DNA"/>
</dbReference>
<dbReference type="InterPro" id="IPR023393">
    <property type="entry name" value="START-like_dom_sf"/>
</dbReference>
<dbReference type="InterPro" id="IPR002913">
    <property type="entry name" value="START_lipid-bd_dom"/>
</dbReference>
<name>A0AAD5SZB6_9FUNG</name>
<dbReference type="InterPro" id="IPR051213">
    <property type="entry name" value="START_lipid_transfer"/>
</dbReference>
<comment type="caution">
    <text evidence="2">The sequence shown here is derived from an EMBL/GenBank/DDBJ whole genome shotgun (WGS) entry which is preliminary data.</text>
</comment>
<evidence type="ECO:0000259" key="1">
    <source>
        <dbReference type="PROSITE" id="PS50848"/>
    </source>
</evidence>
<dbReference type="PROSITE" id="PS50848">
    <property type="entry name" value="START"/>
    <property type="match status" value="1"/>
</dbReference>
<dbReference type="PANTHER" id="PTHR19308">
    <property type="entry name" value="PHOSPHATIDYLCHOLINE TRANSFER PROTEIN"/>
    <property type="match status" value="1"/>
</dbReference>
<dbReference type="Pfam" id="PF01852">
    <property type="entry name" value="START"/>
    <property type="match status" value="1"/>
</dbReference>
<keyword evidence="3" id="KW-1185">Reference proteome</keyword>
<protein>
    <recommendedName>
        <fullName evidence="1">START domain-containing protein</fullName>
    </recommendedName>
</protein>
<gene>
    <name evidence="2" type="ORF">HK100_001839</name>
</gene>
<sequence>MVHPHTDAVEAGILYLKELENATDFILSTQGHRTTIFTKPAGPDKPTTMPICKGQARLARPDITLDQVLSSLRNAEVRKKWDKRFEGMELIESYSEDRSEGLIHSLQHGQWPVVSGRDFCLVIKVFQESSEKGYVVFVSVVDDKVPLVKGRVRGHIYCVGWVVEKAADHGWDLTYFSHLDPVGLPSTLTALIATETPACAGTFASWIEKNGPMPSV</sequence>
<dbReference type="PANTHER" id="PTHR19308:SF14">
    <property type="entry name" value="START DOMAIN-CONTAINING PROTEIN"/>
    <property type="match status" value="1"/>
</dbReference>
<reference evidence="2" key="1">
    <citation type="submission" date="2020-05" db="EMBL/GenBank/DDBJ databases">
        <title>Phylogenomic resolution of chytrid fungi.</title>
        <authorList>
            <person name="Stajich J.E."/>
            <person name="Amses K."/>
            <person name="Simmons R."/>
            <person name="Seto K."/>
            <person name="Myers J."/>
            <person name="Bonds A."/>
            <person name="Quandt C.A."/>
            <person name="Barry K."/>
            <person name="Liu P."/>
            <person name="Grigoriev I."/>
            <person name="Longcore J.E."/>
            <person name="James T.Y."/>
        </authorList>
    </citation>
    <scope>NUCLEOTIDE SEQUENCE</scope>
    <source>
        <strain evidence="2">JEL0513</strain>
    </source>
</reference>
<dbReference type="Gene3D" id="3.30.530.20">
    <property type="match status" value="1"/>
</dbReference>
<dbReference type="GO" id="GO:0008289">
    <property type="term" value="F:lipid binding"/>
    <property type="evidence" value="ECO:0007669"/>
    <property type="project" value="InterPro"/>
</dbReference>
<proteinExistence type="predicted"/>
<dbReference type="Proteomes" id="UP001211907">
    <property type="component" value="Unassembled WGS sequence"/>
</dbReference>
<evidence type="ECO:0000313" key="2">
    <source>
        <dbReference type="EMBL" id="KAJ3113945.1"/>
    </source>
</evidence>